<dbReference type="Proteomes" id="UP000887116">
    <property type="component" value="Unassembled WGS sequence"/>
</dbReference>
<gene>
    <name evidence="2" type="ORF">TNCT_704831</name>
</gene>
<organism evidence="2 3">
    <name type="scientific">Trichonephila clavata</name>
    <name type="common">Joro spider</name>
    <name type="synonym">Nephila clavata</name>
    <dbReference type="NCBI Taxonomy" id="2740835"/>
    <lineage>
        <taxon>Eukaryota</taxon>
        <taxon>Metazoa</taxon>
        <taxon>Ecdysozoa</taxon>
        <taxon>Arthropoda</taxon>
        <taxon>Chelicerata</taxon>
        <taxon>Arachnida</taxon>
        <taxon>Araneae</taxon>
        <taxon>Araneomorphae</taxon>
        <taxon>Entelegynae</taxon>
        <taxon>Araneoidea</taxon>
        <taxon>Nephilidae</taxon>
        <taxon>Trichonephila</taxon>
    </lineage>
</organism>
<keyword evidence="3" id="KW-1185">Reference proteome</keyword>
<evidence type="ECO:0000256" key="1">
    <source>
        <dbReference type="SAM" id="MobiDB-lite"/>
    </source>
</evidence>
<protein>
    <submittedName>
        <fullName evidence="2">Uncharacterized protein</fullName>
    </submittedName>
</protein>
<dbReference type="OrthoDB" id="10530989at2759"/>
<dbReference type="AlphaFoldDB" id="A0A8X6FP81"/>
<accession>A0A8X6FP81</accession>
<proteinExistence type="predicted"/>
<reference evidence="2" key="1">
    <citation type="submission" date="2020-07" db="EMBL/GenBank/DDBJ databases">
        <title>Multicomponent nature underlies the extraordinary mechanical properties of spider dragline silk.</title>
        <authorList>
            <person name="Kono N."/>
            <person name="Nakamura H."/>
            <person name="Mori M."/>
            <person name="Yoshida Y."/>
            <person name="Ohtoshi R."/>
            <person name="Malay A.D."/>
            <person name="Moran D.A.P."/>
            <person name="Tomita M."/>
            <person name="Numata K."/>
            <person name="Arakawa K."/>
        </authorList>
    </citation>
    <scope>NUCLEOTIDE SEQUENCE</scope>
</reference>
<feature type="region of interest" description="Disordered" evidence="1">
    <location>
        <begin position="63"/>
        <end position="88"/>
    </location>
</feature>
<dbReference type="EMBL" id="BMAO01013043">
    <property type="protein sequence ID" value="GFQ85747.1"/>
    <property type="molecule type" value="Genomic_DNA"/>
</dbReference>
<sequence>MAQSGARIGPPFALRQSVPMTQNTCRTSNRAFQNIHLTIKIIFGVSFSSSRNSAKKLCWKPQRRSFPPLPGDLSKEKGPRTGKGRFKRHTEERYVEEEDRINAMERPHLLRFREFENATRSTLQTTLEILSLEFERDVPYFWSCHTLFAGDLFQKRKLQFSRRILAAV</sequence>
<comment type="caution">
    <text evidence="2">The sequence shown here is derived from an EMBL/GenBank/DDBJ whole genome shotgun (WGS) entry which is preliminary data.</text>
</comment>
<name>A0A8X6FP81_TRICU</name>
<evidence type="ECO:0000313" key="2">
    <source>
        <dbReference type="EMBL" id="GFQ85747.1"/>
    </source>
</evidence>
<evidence type="ECO:0000313" key="3">
    <source>
        <dbReference type="Proteomes" id="UP000887116"/>
    </source>
</evidence>